<comment type="caution">
    <text evidence="10">The sequence shown here is derived from an EMBL/GenBank/DDBJ whole genome shotgun (WGS) entry which is preliminary data.</text>
</comment>
<dbReference type="Gene3D" id="1.10.510.10">
    <property type="entry name" value="Transferase(Phosphotransferase) domain 1"/>
    <property type="match status" value="1"/>
</dbReference>
<evidence type="ECO:0000256" key="5">
    <source>
        <dbReference type="ARBA" id="ARBA00022777"/>
    </source>
</evidence>
<keyword evidence="4" id="KW-0547">Nucleotide-binding</keyword>
<feature type="non-terminal residue" evidence="10">
    <location>
        <position position="1"/>
    </location>
</feature>
<evidence type="ECO:0000256" key="1">
    <source>
        <dbReference type="ARBA" id="ARBA00012513"/>
    </source>
</evidence>
<keyword evidence="3" id="KW-0808">Transferase</keyword>
<evidence type="ECO:0000256" key="4">
    <source>
        <dbReference type="ARBA" id="ARBA00022741"/>
    </source>
</evidence>
<accession>A0A9P9D080</accession>
<evidence type="ECO:0000256" key="6">
    <source>
        <dbReference type="ARBA" id="ARBA00022840"/>
    </source>
</evidence>
<dbReference type="OrthoDB" id="4062651at2759"/>
<evidence type="ECO:0000256" key="7">
    <source>
        <dbReference type="ARBA" id="ARBA00047899"/>
    </source>
</evidence>
<name>A0A9P9D080_9PLEO</name>
<dbReference type="InterPro" id="IPR000719">
    <property type="entry name" value="Prot_kinase_dom"/>
</dbReference>
<evidence type="ECO:0000313" key="10">
    <source>
        <dbReference type="EMBL" id="KAH7110335.1"/>
    </source>
</evidence>
<keyword evidence="6" id="KW-0067">ATP-binding</keyword>
<evidence type="ECO:0000256" key="8">
    <source>
        <dbReference type="ARBA" id="ARBA00048679"/>
    </source>
</evidence>
<dbReference type="InterPro" id="IPR050660">
    <property type="entry name" value="NEK_Ser/Thr_kinase"/>
</dbReference>
<keyword evidence="2" id="KW-0723">Serine/threonine-protein kinase</keyword>
<comment type="catalytic activity">
    <reaction evidence="8">
        <text>L-seryl-[protein] + ATP = O-phospho-L-seryl-[protein] + ADP + H(+)</text>
        <dbReference type="Rhea" id="RHEA:17989"/>
        <dbReference type="Rhea" id="RHEA-COMP:9863"/>
        <dbReference type="Rhea" id="RHEA-COMP:11604"/>
        <dbReference type="ChEBI" id="CHEBI:15378"/>
        <dbReference type="ChEBI" id="CHEBI:29999"/>
        <dbReference type="ChEBI" id="CHEBI:30616"/>
        <dbReference type="ChEBI" id="CHEBI:83421"/>
        <dbReference type="ChEBI" id="CHEBI:456216"/>
        <dbReference type="EC" id="2.7.11.1"/>
    </reaction>
</comment>
<evidence type="ECO:0000256" key="2">
    <source>
        <dbReference type="ARBA" id="ARBA00022527"/>
    </source>
</evidence>
<dbReference type="GO" id="GO:0004674">
    <property type="term" value="F:protein serine/threonine kinase activity"/>
    <property type="evidence" value="ECO:0007669"/>
    <property type="project" value="UniProtKB-KW"/>
</dbReference>
<dbReference type="PROSITE" id="PS00108">
    <property type="entry name" value="PROTEIN_KINASE_ST"/>
    <property type="match status" value="1"/>
</dbReference>
<dbReference type="PANTHER" id="PTHR43671:SF98">
    <property type="entry name" value="SERINE_THREONINE-PROTEIN KINASE NEK11"/>
    <property type="match status" value="1"/>
</dbReference>
<dbReference type="InterPro" id="IPR008271">
    <property type="entry name" value="Ser/Thr_kinase_AS"/>
</dbReference>
<dbReference type="EC" id="2.7.11.1" evidence="1"/>
<dbReference type="SMART" id="SM00220">
    <property type="entry name" value="S_TKc"/>
    <property type="match status" value="1"/>
</dbReference>
<keyword evidence="5 10" id="KW-0418">Kinase</keyword>
<gene>
    <name evidence="10" type="ORF">B0J11DRAFT_407994</name>
</gene>
<protein>
    <recommendedName>
        <fullName evidence="1">non-specific serine/threonine protein kinase</fullName>
        <ecNumber evidence="1">2.7.11.1</ecNumber>
    </recommendedName>
</protein>
<dbReference type="GO" id="GO:0005524">
    <property type="term" value="F:ATP binding"/>
    <property type="evidence" value="ECO:0007669"/>
    <property type="project" value="UniProtKB-KW"/>
</dbReference>
<organism evidence="10 11">
    <name type="scientific">Dendryphion nanum</name>
    <dbReference type="NCBI Taxonomy" id="256645"/>
    <lineage>
        <taxon>Eukaryota</taxon>
        <taxon>Fungi</taxon>
        <taxon>Dikarya</taxon>
        <taxon>Ascomycota</taxon>
        <taxon>Pezizomycotina</taxon>
        <taxon>Dothideomycetes</taxon>
        <taxon>Pleosporomycetidae</taxon>
        <taxon>Pleosporales</taxon>
        <taxon>Torulaceae</taxon>
        <taxon>Dendryphion</taxon>
    </lineage>
</organism>
<dbReference type="Pfam" id="PF00069">
    <property type="entry name" value="Pkinase"/>
    <property type="match status" value="1"/>
</dbReference>
<reference evidence="10" key="1">
    <citation type="journal article" date="2021" name="Nat. Commun.">
        <title>Genetic determinants of endophytism in the Arabidopsis root mycobiome.</title>
        <authorList>
            <person name="Mesny F."/>
            <person name="Miyauchi S."/>
            <person name="Thiergart T."/>
            <person name="Pickel B."/>
            <person name="Atanasova L."/>
            <person name="Karlsson M."/>
            <person name="Huettel B."/>
            <person name="Barry K.W."/>
            <person name="Haridas S."/>
            <person name="Chen C."/>
            <person name="Bauer D."/>
            <person name="Andreopoulos W."/>
            <person name="Pangilinan J."/>
            <person name="LaButti K."/>
            <person name="Riley R."/>
            <person name="Lipzen A."/>
            <person name="Clum A."/>
            <person name="Drula E."/>
            <person name="Henrissat B."/>
            <person name="Kohler A."/>
            <person name="Grigoriev I.V."/>
            <person name="Martin F.M."/>
            <person name="Hacquard S."/>
        </authorList>
    </citation>
    <scope>NUCLEOTIDE SEQUENCE</scope>
    <source>
        <strain evidence="10">MPI-CAGE-CH-0243</strain>
    </source>
</reference>
<proteinExistence type="predicted"/>
<dbReference type="AlphaFoldDB" id="A0A9P9D080"/>
<sequence>GRVEASREFGMILTPVAEGNLREYLECVDLTNPLDSHIRPWLPCLASGLTYLHSLNILHKDIKPQNILCHGDNILYTDFGLSKLFQGDTLTVSTDPSGTVKYCAPEVRQGKRSGRRSDVFSLGTVYLEMLTVASGRDLGKL</sequence>
<dbReference type="PANTHER" id="PTHR43671">
    <property type="entry name" value="SERINE/THREONINE-PROTEIN KINASE NEK"/>
    <property type="match status" value="1"/>
</dbReference>
<evidence type="ECO:0000256" key="3">
    <source>
        <dbReference type="ARBA" id="ARBA00022679"/>
    </source>
</evidence>
<dbReference type="GO" id="GO:0005634">
    <property type="term" value="C:nucleus"/>
    <property type="evidence" value="ECO:0007669"/>
    <property type="project" value="TreeGrafter"/>
</dbReference>
<dbReference type="EMBL" id="JAGMWT010000028">
    <property type="protein sequence ID" value="KAH7110335.1"/>
    <property type="molecule type" value="Genomic_DNA"/>
</dbReference>
<dbReference type="InterPro" id="IPR011009">
    <property type="entry name" value="Kinase-like_dom_sf"/>
</dbReference>
<evidence type="ECO:0000259" key="9">
    <source>
        <dbReference type="PROSITE" id="PS50011"/>
    </source>
</evidence>
<feature type="domain" description="Protein kinase" evidence="9">
    <location>
        <begin position="1"/>
        <end position="141"/>
    </location>
</feature>
<comment type="catalytic activity">
    <reaction evidence="7">
        <text>L-threonyl-[protein] + ATP = O-phospho-L-threonyl-[protein] + ADP + H(+)</text>
        <dbReference type="Rhea" id="RHEA:46608"/>
        <dbReference type="Rhea" id="RHEA-COMP:11060"/>
        <dbReference type="Rhea" id="RHEA-COMP:11605"/>
        <dbReference type="ChEBI" id="CHEBI:15378"/>
        <dbReference type="ChEBI" id="CHEBI:30013"/>
        <dbReference type="ChEBI" id="CHEBI:30616"/>
        <dbReference type="ChEBI" id="CHEBI:61977"/>
        <dbReference type="ChEBI" id="CHEBI:456216"/>
        <dbReference type="EC" id="2.7.11.1"/>
    </reaction>
</comment>
<dbReference type="PROSITE" id="PS50011">
    <property type="entry name" value="PROTEIN_KINASE_DOM"/>
    <property type="match status" value="1"/>
</dbReference>
<dbReference type="SUPFAM" id="SSF56112">
    <property type="entry name" value="Protein kinase-like (PK-like)"/>
    <property type="match status" value="1"/>
</dbReference>
<evidence type="ECO:0000313" key="11">
    <source>
        <dbReference type="Proteomes" id="UP000700596"/>
    </source>
</evidence>
<feature type="non-terminal residue" evidence="10">
    <location>
        <position position="141"/>
    </location>
</feature>
<keyword evidence="11" id="KW-1185">Reference proteome</keyword>
<dbReference type="Proteomes" id="UP000700596">
    <property type="component" value="Unassembled WGS sequence"/>
</dbReference>